<evidence type="ECO:0000256" key="4">
    <source>
        <dbReference type="ARBA" id="ARBA00022491"/>
    </source>
</evidence>
<dbReference type="Pfam" id="PF01429">
    <property type="entry name" value="MBD"/>
    <property type="match status" value="1"/>
</dbReference>
<reference evidence="21 22" key="1">
    <citation type="submission" date="2016-03" db="EMBL/GenBank/DDBJ databases">
        <title>EvidentialGene: Evidence-directed Construction of Genes on Genomes.</title>
        <authorList>
            <person name="Gilbert D.G."/>
            <person name="Choi J.-H."/>
            <person name="Mockaitis K."/>
            <person name="Colbourne J."/>
            <person name="Pfrender M."/>
        </authorList>
    </citation>
    <scope>NUCLEOTIDE SEQUENCE [LARGE SCALE GENOMIC DNA]</scope>
    <source>
        <strain evidence="21 22">Xinb3</strain>
        <tissue evidence="21">Complete organism</tissue>
    </source>
</reference>
<feature type="domain" description="Pre-SET" evidence="18">
    <location>
        <begin position="724"/>
        <end position="796"/>
    </location>
</feature>
<keyword evidence="13" id="KW-0175">Coiled coil</keyword>
<evidence type="ECO:0000256" key="8">
    <source>
        <dbReference type="ARBA" id="ARBA00022723"/>
    </source>
</evidence>
<dbReference type="GO" id="GO:0003677">
    <property type="term" value="F:DNA binding"/>
    <property type="evidence" value="ECO:0007669"/>
    <property type="project" value="InterPro"/>
</dbReference>
<dbReference type="InterPro" id="IPR051516">
    <property type="entry name" value="SETDB_methyltransferase"/>
</dbReference>
<dbReference type="GO" id="GO:0070828">
    <property type="term" value="P:heterochromatin organization"/>
    <property type="evidence" value="ECO:0007669"/>
    <property type="project" value="TreeGrafter"/>
</dbReference>
<dbReference type="InterPro" id="IPR007728">
    <property type="entry name" value="Pre-SET_dom"/>
</dbReference>
<feature type="region of interest" description="Disordered" evidence="16">
    <location>
        <begin position="484"/>
        <end position="510"/>
    </location>
</feature>
<dbReference type="Gene3D" id="3.30.890.10">
    <property type="entry name" value="Methyl-cpg-binding Protein 2, Chain A"/>
    <property type="match status" value="1"/>
</dbReference>
<dbReference type="Pfam" id="PF18359">
    <property type="entry name" value="Tudor_5"/>
    <property type="match status" value="1"/>
</dbReference>
<feature type="domain" description="MBD" evidence="20">
    <location>
        <begin position="593"/>
        <end position="662"/>
    </location>
</feature>
<keyword evidence="12" id="KW-0805">Transcription regulation</keyword>
<keyword evidence="7" id="KW-0949">S-adenosyl-L-methionine</keyword>
<dbReference type="GO" id="GO:0010629">
    <property type="term" value="P:negative regulation of gene expression"/>
    <property type="evidence" value="ECO:0007669"/>
    <property type="project" value="TreeGrafter"/>
</dbReference>
<evidence type="ECO:0000256" key="11">
    <source>
        <dbReference type="ARBA" id="ARBA00022853"/>
    </source>
</evidence>
<keyword evidence="8" id="KW-0479">Metal-binding</keyword>
<evidence type="ECO:0000256" key="15">
    <source>
        <dbReference type="ARBA" id="ARBA00023242"/>
    </source>
</evidence>
<dbReference type="GO" id="GO:0005694">
    <property type="term" value="C:chromosome"/>
    <property type="evidence" value="ECO:0007669"/>
    <property type="project" value="UniProtKB-SubCell"/>
</dbReference>
<dbReference type="SUPFAM" id="SSF54171">
    <property type="entry name" value="DNA-binding domain"/>
    <property type="match status" value="1"/>
</dbReference>
<dbReference type="PANTHER" id="PTHR46024">
    <property type="entry name" value="HISTONE-LYSINE N-METHYLTRANSFERASE EGGLESS"/>
    <property type="match status" value="1"/>
</dbReference>
<feature type="region of interest" description="Disordered" evidence="16">
    <location>
        <begin position="869"/>
        <end position="911"/>
    </location>
</feature>
<name>A0A164ZKP0_9CRUS</name>
<dbReference type="InterPro" id="IPR001739">
    <property type="entry name" value="Methyl_CpG_DNA-bd"/>
</dbReference>
<evidence type="ECO:0000256" key="9">
    <source>
        <dbReference type="ARBA" id="ARBA00022737"/>
    </source>
</evidence>
<dbReference type="EMBL" id="LRGB01000709">
    <property type="protein sequence ID" value="KZS16476.1"/>
    <property type="molecule type" value="Genomic_DNA"/>
</dbReference>
<dbReference type="GO" id="GO:0005634">
    <property type="term" value="C:nucleus"/>
    <property type="evidence" value="ECO:0007669"/>
    <property type="project" value="UniProtKB-SubCell"/>
</dbReference>
<sequence>MPVFIEEIQEKMEVERGEQNSGKSGVRLKVCSACNVKRDNLQVAPYFVCAYFSLETSKLRRICLKCFEEAENHQKVLVNLLSEHKSVISGPKKPKNEIEIVDLDADDGNAESDEELEQCQEEVELTEDVERFVESVMEKYQFSKQLQDASIHLRDKCAVAKEEMAKLDMSISVLENNICALRKELFEPYEPIICYVDSVDIDEEGKVSKHSTTLSSSAFLETGSSCRKARELPPVGEFIHKPIQVLQIVYAMKTSLLKPWVKGTIVKIKENTEMPYEVRFENAADKPSRTFPLKYLAYAKPSPVQFAVGARIIAQYVGEKYEMLEPLAYYAGIIAEEAKSLTQERYLVFFDQGYAQYCKHEQIMMVCHSSRDVWHDIYSKSRAFVSTYLKGYPERAMTIKTELNGYWFRGRVDAVDGSLAKIYFPSEKRFEWIYRGSTRFRHLYDLLAKEEARKKQGTTRPTRPTHNMVLVHQKKNAPYVEYTGEQVDDSSKPLSPPLLAPQLPSASKENPIRAVARKSTSKVFKSPSVVSTHRRTREPDVDNYGRLNRQLNPFYQQIYFEPHQCDTYCVKEYLYVDGENKSTQSLKAKFSMYLDVNPFSIPMRWGWARELAKQRHGERSVIVFYRAPCGRRMRNLGEVHRFLRITGSELGIDLFCFDSFVQCFKEFKPDIIYCQIKDISYGKENVRVSCVNSVDHQNPLSVDYCTERIPRKGVKMNLDPNFLICCDCTDDCQDKEKCQCWQLTINATARGRGGKINPNAGYEYRRLTQNLVTGVYECNSRCLCRKTCLNRVAQRPLHLRLQLFRTVKCGWGIRCLDDIPNGQFICVYVGELLTDQDANDDGTQFGDEYLADLNFIELIENQKDGYESECFQSDQQSSESQSSTSDDDWDESSDASGSKNYPSAKRGGKRGRLSKMSKLLSRTPVKPIDVDDDGQEDGQKNFTRTLYGPMEKCFVIDARNIGNIGRYFNHSCEPNIFVQNIFIDTQDLRFPWVGFFAQEFIRAGTELTWDYGYQIDSVPGKKLFCYCGAKNCRRRLL</sequence>
<dbReference type="Proteomes" id="UP000076858">
    <property type="component" value="Unassembled WGS sequence"/>
</dbReference>
<dbReference type="PROSITE" id="PS50982">
    <property type="entry name" value="MBD"/>
    <property type="match status" value="1"/>
</dbReference>
<dbReference type="Gene3D" id="2.30.30.140">
    <property type="match status" value="2"/>
</dbReference>
<dbReference type="Pfam" id="PF18358">
    <property type="entry name" value="Tudor_4"/>
    <property type="match status" value="1"/>
</dbReference>
<dbReference type="AlphaFoldDB" id="A0A164ZKP0"/>
<dbReference type="GO" id="GO:0032259">
    <property type="term" value="P:methylation"/>
    <property type="evidence" value="ECO:0007669"/>
    <property type="project" value="UniProtKB-KW"/>
</dbReference>
<organism evidence="21 22">
    <name type="scientific">Daphnia magna</name>
    <dbReference type="NCBI Taxonomy" id="35525"/>
    <lineage>
        <taxon>Eukaryota</taxon>
        <taxon>Metazoa</taxon>
        <taxon>Ecdysozoa</taxon>
        <taxon>Arthropoda</taxon>
        <taxon>Crustacea</taxon>
        <taxon>Branchiopoda</taxon>
        <taxon>Diplostraca</taxon>
        <taxon>Cladocera</taxon>
        <taxon>Anomopoda</taxon>
        <taxon>Daphniidae</taxon>
        <taxon>Daphnia</taxon>
    </lineage>
</organism>
<evidence type="ECO:0000256" key="3">
    <source>
        <dbReference type="ARBA" id="ARBA00022454"/>
    </source>
</evidence>
<evidence type="ECO:0000256" key="16">
    <source>
        <dbReference type="SAM" id="MobiDB-lite"/>
    </source>
</evidence>
<dbReference type="InterPro" id="IPR016177">
    <property type="entry name" value="DNA-bd_dom_sf"/>
</dbReference>
<dbReference type="InterPro" id="IPR041291">
    <property type="entry name" value="TUDOR_5"/>
</dbReference>
<comment type="subcellular location">
    <subcellularLocation>
        <location evidence="2">Chromosome</location>
    </subcellularLocation>
    <subcellularLocation>
        <location evidence="1">Nucleus</location>
    </subcellularLocation>
</comment>
<dbReference type="PROSITE" id="PS50868">
    <property type="entry name" value="POST_SET"/>
    <property type="match status" value="1"/>
</dbReference>
<proteinExistence type="predicted"/>
<evidence type="ECO:0000256" key="10">
    <source>
        <dbReference type="ARBA" id="ARBA00022833"/>
    </source>
</evidence>
<dbReference type="PANTHER" id="PTHR46024:SF1">
    <property type="entry name" value="HISTONE-LYSINE N-METHYLTRANSFERASE EGGLESS"/>
    <property type="match status" value="1"/>
</dbReference>
<evidence type="ECO:0000259" key="18">
    <source>
        <dbReference type="PROSITE" id="PS50867"/>
    </source>
</evidence>
<feature type="domain" description="SET" evidence="17">
    <location>
        <begin position="799"/>
        <end position="1012"/>
    </location>
</feature>
<evidence type="ECO:0000256" key="1">
    <source>
        <dbReference type="ARBA" id="ARBA00004123"/>
    </source>
</evidence>
<comment type="caution">
    <text evidence="21">The sequence shown here is derived from an EMBL/GenBank/DDBJ whole genome shotgun (WGS) entry which is preliminary data.</text>
</comment>
<feature type="compositionally biased region" description="Low complexity" evidence="16">
    <location>
        <begin position="869"/>
        <end position="884"/>
    </location>
</feature>
<keyword evidence="9" id="KW-0677">Repeat</keyword>
<dbReference type="PROSITE" id="PS50867">
    <property type="entry name" value="PRE_SET"/>
    <property type="match status" value="1"/>
</dbReference>
<evidence type="ECO:0000259" key="19">
    <source>
        <dbReference type="PROSITE" id="PS50868"/>
    </source>
</evidence>
<dbReference type="InterPro" id="IPR001214">
    <property type="entry name" value="SET_dom"/>
</dbReference>
<dbReference type="InterPro" id="IPR003616">
    <property type="entry name" value="Post-SET_dom"/>
</dbReference>
<dbReference type="GO" id="GO:0046974">
    <property type="term" value="F:histone H3K9 methyltransferase activity"/>
    <property type="evidence" value="ECO:0007669"/>
    <property type="project" value="TreeGrafter"/>
</dbReference>
<gene>
    <name evidence="21" type="ORF">APZ42_017786</name>
</gene>
<keyword evidence="10" id="KW-0862">Zinc</keyword>
<protein>
    <submittedName>
        <fullName evidence="21">Putative Histone-lysine N-methyltransferase SETDB1</fullName>
    </submittedName>
</protein>
<dbReference type="Gene3D" id="2.170.270.10">
    <property type="entry name" value="SET domain"/>
    <property type="match status" value="1"/>
</dbReference>
<feature type="domain" description="Post-SET" evidence="19">
    <location>
        <begin position="1021"/>
        <end position="1037"/>
    </location>
</feature>
<keyword evidence="14" id="KW-0804">Transcription</keyword>
<dbReference type="SUPFAM" id="SSF82199">
    <property type="entry name" value="SET domain"/>
    <property type="match status" value="1"/>
</dbReference>
<dbReference type="Pfam" id="PF00856">
    <property type="entry name" value="SET"/>
    <property type="match status" value="1"/>
</dbReference>
<keyword evidence="6 21" id="KW-0808">Transferase</keyword>
<dbReference type="PROSITE" id="PS50280">
    <property type="entry name" value="SET"/>
    <property type="match status" value="1"/>
</dbReference>
<dbReference type="InterPro" id="IPR041292">
    <property type="entry name" value="Tudor_4"/>
</dbReference>
<keyword evidence="3" id="KW-0158">Chromosome</keyword>
<keyword evidence="5 21" id="KW-0489">Methyltransferase</keyword>
<keyword evidence="4" id="KW-0678">Repressor</keyword>
<evidence type="ECO:0000259" key="17">
    <source>
        <dbReference type="PROSITE" id="PS50280"/>
    </source>
</evidence>
<evidence type="ECO:0000256" key="2">
    <source>
        <dbReference type="ARBA" id="ARBA00004286"/>
    </source>
</evidence>
<dbReference type="CDD" id="cd21181">
    <property type="entry name" value="Tudor_SETDB1_rpt2"/>
    <property type="match status" value="1"/>
</dbReference>
<evidence type="ECO:0000256" key="12">
    <source>
        <dbReference type="ARBA" id="ARBA00023015"/>
    </source>
</evidence>
<evidence type="ECO:0000313" key="21">
    <source>
        <dbReference type="EMBL" id="KZS16476.1"/>
    </source>
</evidence>
<evidence type="ECO:0000259" key="20">
    <source>
        <dbReference type="PROSITE" id="PS50982"/>
    </source>
</evidence>
<keyword evidence="15" id="KW-0539">Nucleus</keyword>
<dbReference type="SMART" id="SM00468">
    <property type="entry name" value="PreSET"/>
    <property type="match status" value="1"/>
</dbReference>
<dbReference type="STRING" id="35525.A0A164ZKP0"/>
<dbReference type="SMART" id="SM00391">
    <property type="entry name" value="MBD"/>
    <property type="match status" value="1"/>
</dbReference>
<evidence type="ECO:0000313" key="22">
    <source>
        <dbReference type="Proteomes" id="UP000076858"/>
    </source>
</evidence>
<keyword evidence="22" id="KW-1185">Reference proteome</keyword>
<evidence type="ECO:0000256" key="7">
    <source>
        <dbReference type="ARBA" id="ARBA00022691"/>
    </source>
</evidence>
<accession>A0A164ZKP0</accession>
<evidence type="ECO:0000256" key="14">
    <source>
        <dbReference type="ARBA" id="ARBA00023163"/>
    </source>
</evidence>
<dbReference type="SMART" id="SM00508">
    <property type="entry name" value="PostSET"/>
    <property type="match status" value="1"/>
</dbReference>
<dbReference type="CDD" id="cd10517">
    <property type="entry name" value="SET_SETDB1"/>
    <property type="match status" value="1"/>
</dbReference>
<evidence type="ECO:0000256" key="13">
    <source>
        <dbReference type="ARBA" id="ARBA00023054"/>
    </source>
</evidence>
<dbReference type="GO" id="GO:0008270">
    <property type="term" value="F:zinc ion binding"/>
    <property type="evidence" value="ECO:0007669"/>
    <property type="project" value="InterPro"/>
</dbReference>
<evidence type="ECO:0000256" key="6">
    <source>
        <dbReference type="ARBA" id="ARBA00022679"/>
    </source>
</evidence>
<dbReference type="Pfam" id="PF05033">
    <property type="entry name" value="Pre-SET"/>
    <property type="match status" value="1"/>
</dbReference>
<keyword evidence="11" id="KW-0156">Chromatin regulator</keyword>
<dbReference type="SMART" id="SM00317">
    <property type="entry name" value="SET"/>
    <property type="match status" value="1"/>
</dbReference>
<evidence type="ECO:0000256" key="5">
    <source>
        <dbReference type="ARBA" id="ARBA00022603"/>
    </source>
</evidence>
<dbReference type="InterPro" id="IPR046341">
    <property type="entry name" value="SET_dom_sf"/>
</dbReference>
<dbReference type="OrthoDB" id="5792673at2759"/>